<evidence type="ECO:0000256" key="2">
    <source>
        <dbReference type="ARBA" id="ARBA00012865"/>
    </source>
</evidence>
<comment type="catalytic activity">
    <reaction evidence="5">
        <text>a beta-lactam + H2O = a substituted beta-amino acid</text>
        <dbReference type="Rhea" id="RHEA:20401"/>
        <dbReference type="ChEBI" id="CHEBI:15377"/>
        <dbReference type="ChEBI" id="CHEBI:35627"/>
        <dbReference type="ChEBI" id="CHEBI:140347"/>
        <dbReference type="EC" id="3.5.2.6"/>
    </reaction>
</comment>
<dbReference type="GO" id="GO:0046677">
    <property type="term" value="P:response to antibiotic"/>
    <property type="evidence" value="ECO:0007669"/>
    <property type="project" value="UniProtKB-UniRule"/>
</dbReference>
<keyword evidence="10" id="KW-1185">Reference proteome</keyword>
<dbReference type="PROSITE" id="PS00146">
    <property type="entry name" value="BETA_LACTAMASE_A"/>
    <property type="match status" value="1"/>
</dbReference>
<dbReference type="Proteomes" id="UP000319210">
    <property type="component" value="Unassembled WGS sequence"/>
</dbReference>
<sequence length="325" mass="34333">MRIRPTRRLLLGAVAPLALVPLVACGQASGSESAGSSPASAVRTSAHGSADAHEKEFRALEKKFDATLGVYAIDTADGQEITHRADERFAYGSTFKALQAGAILRKFSETGAKSGGGAEADGMDKVVHYGQDAILPNSPVTEKHVADGMSLRELCDAVVRYSDNTAANLLFDQLGGPKGLNAVLKQLGDHTTSMDRYEQELGSAVPGDPRDTSTPRAFAEDLRAFAVEDGEKAALAPNDREQLNDWMSGNATGDALIRAGVPKDWKVEDKSGQVKYGTRNDIAVVRPPGRAPIVVSVMSHGDTQDAEPHDELVAEAASVVADGLK</sequence>
<evidence type="ECO:0000256" key="5">
    <source>
        <dbReference type="RuleBase" id="RU361140"/>
    </source>
</evidence>
<reference evidence="9 10" key="1">
    <citation type="submission" date="2019-06" db="EMBL/GenBank/DDBJ databases">
        <title>Whole genome shotgun sequence of Streptomyces cacaoi subsp. cacaoi NBRC 12748.</title>
        <authorList>
            <person name="Hosoyama A."/>
            <person name="Uohara A."/>
            <person name="Ohji S."/>
            <person name="Ichikawa N."/>
        </authorList>
    </citation>
    <scope>NUCLEOTIDE SEQUENCE [LARGE SCALE GENOMIC DNA]</scope>
    <source>
        <strain evidence="9 10">NBRC 12748</strain>
    </source>
</reference>
<evidence type="ECO:0000256" key="4">
    <source>
        <dbReference type="ARBA" id="ARBA00023251"/>
    </source>
</evidence>
<dbReference type="EMBL" id="BJMM01000007">
    <property type="protein sequence ID" value="GEB49362.1"/>
    <property type="molecule type" value="Genomic_DNA"/>
</dbReference>
<dbReference type="InterPro" id="IPR000871">
    <property type="entry name" value="Beta-lactam_class-A"/>
</dbReference>
<dbReference type="InterPro" id="IPR012338">
    <property type="entry name" value="Beta-lactam/transpept-like"/>
</dbReference>
<organism evidence="9 10">
    <name type="scientific">Streptomyces cacaoi</name>
    <dbReference type="NCBI Taxonomy" id="1898"/>
    <lineage>
        <taxon>Bacteria</taxon>
        <taxon>Bacillati</taxon>
        <taxon>Actinomycetota</taxon>
        <taxon>Actinomycetes</taxon>
        <taxon>Kitasatosporales</taxon>
        <taxon>Streptomycetaceae</taxon>
        <taxon>Streptomyces</taxon>
    </lineage>
</organism>
<evidence type="ECO:0000259" key="8">
    <source>
        <dbReference type="Pfam" id="PF13354"/>
    </source>
</evidence>
<keyword evidence="3 5" id="KW-0378">Hydrolase</keyword>
<dbReference type="OrthoDB" id="9784149at2"/>
<protein>
    <recommendedName>
        <fullName evidence="2 5">Beta-lactamase</fullName>
        <ecNumber evidence="2 5">3.5.2.6</ecNumber>
    </recommendedName>
</protein>
<evidence type="ECO:0000313" key="9">
    <source>
        <dbReference type="EMBL" id="GEB49362.1"/>
    </source>
</evidence>
<gene>
    <name evidence="9" type="primary">ampC</name>
    <name evidence="9" type="ORF">SCA03_19130</name>
</gene>
<dbReference type="NCBIfam" id="NF033103">
    <property type="entry name" value="bla_class_A"/>
    <property type="match status" value="1"/>
</dbReference>
<dbReference type="Gene3D" id="3.40.710.10">
    <property type="entry name" value="DD-peptidase/beta-lactamase superfamily"/>
    <property type="match status" value="1"/>
</dbReference>
<dbReference type="PANTHER" id="PTHR35333:SF3">
    <property type="entry name" value="BETA-LACTAMASE-TYPE TRANSPEPTIDASE FOLD CONTAINING PROTEIN"/>
    <property type="match status" value="1"/>
</dbReference>
<keyword evidence="4 5" id="KW-0046">Antibiotic resistance</keyword>
<dbReference type="PANTHER" id="PTHR35333">
    <property type="entry name" value="BETA-LACTAMASE"/>
    <property type="match status" value="1"/>
</dbReference>
<dbReference type="RefSeq" id="WP_086818079.1">
    <property type="nucleotide sequence ID" value="NZ_BJMM01000007.1"/>
</dbReference>
<dbReference type="GO" id="GO:0030655">
    <property type="term" value="P:beta-lactam antibiotic catabolic process"/>
    <property type="evidence" value="ECO:0007669"/>
    <property type="project" value="InterPro"/>
</dbReference>
<dbReference type="InterPro" id="IPR045155">
    <property type="entry name" value="Beta-lactam_cat"/>
</dbReference>
<dbReference type="Pfam" id="PF13354">
    <property type="entry name" value="Beta-lactamase2"/>
    <property type="match status" value="1"/>
</dbReference>
<feature type="chain" id="PRO_5039269773" description="Beta-lactamase" evidence="7">
    <location>
        <begin position="27"/>
        <end position="325"/>
    </location>
</feature>
<dbReference type="SUPFAM" id="SSF56601">
    <property type="entry name" value="beta-lactamase/transpeptidase-like"/>
    <property type="match status" value="1"/>
</dbReference>
<evidence type="ECO:0000256" key="6">
    <source>
        <dbReference type="SAM" id="MobiDB-lite"/>
    </source>
</evidence>
<name>A0A4Y3QVW9_STRCI</name>
<evidence type="ECO:0000256" key="3">
    <source>
        <dbReference type="ARBA" id="ARBA00022801"/>
    </source>
</evidence>
<dbReference type="GO" id="GO:0008800">
    <property type="term" value="F:beta-lactamase activity"/>
    <property type="evidence" value="ECO:0007669"/>
    <property type="project" value="UniProtKB-UniRule"/>
</dbReference>
<dbReference type="InterPro" id="IPR023650">
    <property type="entry name" value="Beta-lactam_class-A_AS"/>
</dbReference>
<evidence type="ECO:0000256" key="1">
    <source>
        <dbReference type="ARBA" id="ARBA00009009"/>
    </source>
</evidence>
<feature type="compositionally biased region" description="Low complexity" evidence="6">
    <location>
        <begin position="31"/>
        <end position="41"/>
    </location>
</feature>
<proteinExistence type="inferred from homology"/>
<feature type="signal peptide" evidence="7">
    <location>
        <begin position="1"/>
        <end position="26"/>
    </location>
</feature>
<feature type="domain" description="Beta-lactamase class A catalytic" evidence="8">
    <location>
        <begin position="69"/>
        <end position="298"/>
    </location>
</feature>
<evidence type="ECO:0000313" key="10">
    <source>
        <dbReference type="Proteomes" id="UP000319210"/>
    </source>
</evidence>
<dbReference type="EC" id="3.5.2.6" evidence="2 5"/>
<comment type="caution">
    <text evidence="9">The sequence shown here is derived from an EMBL/GenBank/DDBJ whole genome shotgun (WGS) entry which is preliminary data.</text>
</comment>
<dbReference type="NCBIfam" id="NF033101">
    <property type="entry name" value="blaL"/>
    <property type="match status" value="1"/>
</dbReference>
<comment type="similarity">
    <text evidence="1 5">Belongs to the class-A beta-lactamase family.</text>
</comment>
<dbReference type="AlphaFoldDB" id="A0A4Y3QVW9"/>
<accession>A0A4Y3QVW9</accession>
<feature type="region of interest" description="Disordered" evidence="6">
    <location>
        <begin position="31"/>
        <end position="54"/>
    </location>
</feature>
<keyword evidence="7" id="KW-0732">Signal</keyword>
<dbReference type="PRINTS" id="PR00118">
    <property type="entry name" value="BLACTAMASEA"/>
</dbReference>
<evidence type="ECO:0000256" key="7">
    <source>
        <dbReference type="SAM" id="SignalP"/>
    </source>
</evidence>